<keyword evidence="3" id="KW-1003">Cell membrane</keyword>
<feature type="transmembrane region" description="Helical" evidence="8">
    <location>
        <begin position="373"/>
        <end position="396"/>
    </location>
</feature>
<dbReference type="InterPro" id="IPR010290">
    <property type="entry name" value="TM_effector"/>
</dbReference>
<dbReference type="PANTHER" id="PTHR23513:SF11">
    <property type="entry name" value="STAPHYLOFERRIN A TRANSPORTER"/>
    <property type="match status" value="1"/>
</dbReference>
<dbReference type="InterPro" id="IPR036259">
    <property type="entry name" value="MFS_trans_sf"/>
</dbReference>
<keyword evidence="4 8" id="KW-0812">Transmembrane</keyword>
<evidence type="ECO:0000313" key="10">
    <source>
        <dbReference type="EMBL" id="OAZ40673.1"/>
    </source>
</evidence>
<evidence type="ECO:0000256" key="5">
    <source>
        <dbReference type="ARBA" id="ARBA00022989"/>
    </source>
</evidence>
<feature type="transmembrane region" description="Helical" evidence="8">
    <location>
        <begin position="310"/>
        <end position="332"/>
    </location>
</feature>
<comment type="caution">
    <text evidence="10">The sequence shown here is derived from an EMBL/GenBank/DDBJ whole genome shotgun (WGS) entry which is preliminary data.</text>
</comment>
<feature type="transmembrane region" description="Helical" evidence="8">
    <location>
        <begin position="12"/>
        <end position="30"/>
    </location>
</feature>
<keyword evidence="11" id="KW-1185">Reference proteome</keyword>
<feature type="transmembrane region" description="Helical" evidence="8">
    <location>
        <begin position="50"/>
        <end position="73"/>
    </location>
</feature>
<evidence type="ECO:0000256" key="7">
    <source>
        <dbReference type="SAM" id="MobiDB-lite"/>
    </source>
</evidence>
<evidence type="ECO:0000256" key="1">
    <source>
        <dbReference type="ARBA" id="ARBA00004651"/>
    </source>
</evidence>
<feature type="transmembrane region" description="Helical" evidence="8">
    <location>
        <begin position="89"/>
        <end position="114"/>
    </location>
</feature>
<dbReference type="Gene3D" id="1.20.1250.20">
    <property type="entry name" value="MFS general substrate transporter like domains"/>
    <property type="match status" value="1"/>
</dbReference>
<dbReference type="PROSITE" id="PS50850">
    <property type="entry name" value="MFS"/>
    <property type="match status" value="1"/>
</dbReference>
<evidence type="ECO:0000256" key="8">
    <source>
        <dbReference type="SAM" id="Phobius"/>
    </source>
</evidence>
<dbReference type="Pfam" id="PF05977">
    <property type="entry name" value="MFS_3"/>
    <property type="match status" value="1"/>
</dbReference>
<feature type="transmembrane region" description="Helical" evidence="8">
    <location>
        <begin position="284"/>
        <end position="304"/>
    </location>
</feature>
<organism evidence="10 11">
    <name type="scientific">Microbacterium arborescens</name>
    <dbReference type="NCBI Taxonomy" id="33883"/>
    <lineage>
        <taxon>Bacteria</taxon>
        <taxon>Bacillati</taxon>
        <taxon>Actinomycetota</taxon>
        <taxon>Actinomycetes</taxon>
        <taxon>Micrococcales</taxon>
        <taxon>Microbacteriaceae</taxon>
        <taxon>Microbacterium</taxon>
    </lineage>
</organism>
<evidence type="ECO:0000256" key="6">
    <source>
        <dbReference type="ARBA" id="ARBA00023136"/>
    </source>
</evidence>
<feature type="domain" description="Major facilitator superfamily (MFS) profile" evidence="9">
    <location>
        <begin position="1"/>
        <end position="400"/>
    </location>
</feature>
<evidence type="ECO:0000256" key="4">
    <source>
        <dbReference type="ARBA" id="ARBA00022692"/>
    </source>
</evidence>
<dbReference type="InterPro" id="IPR020846">
    <property type="entry name" value="MFS_dom"/>
</dbReference>
<feature type="transmembrane region" description="Helical" evidence="8">
    <location>
        <begin position="223"/>
        <end position="245"/>
    </location>
</feature>
<keyword evidence="2" id="KW-0813">Transport</keyword>
<dbReference type="Proteomes" id="UP000093918">
    <property type="component" value="Unassembled WGS sequence"/>
</dbReference>
<feature type="region of interest" description="Disordered" evidence="7">
    <location>
        <begin position="430"/>
        <end position="450"/>
    </location>
</feature>
<evidence type="ECO:0000256" key="2">
    <source>
        <dbReference type="ARBA" id="ARBA00022448"/>
    </source>
</evidence>
<feature type="transmembrane region" description="Helical" evidence="8">
    <location>
        <begin position="344"/>
        <end position="367"/>
    </location>
</feature>
<dbReference type="EMBL" id="LZEM01000019">
    <property type="protein sequence ID" value="OAZ40673.1"/>
    <property type="molecule type" value="Genomic_DNA"/>
</dbReference>
<evidence type="ECO:0000259" key="9">
    <source>
        <dbReference type="PROSITE" id="PS50850"/>
    </source>
</evidence>
<proteinExistence type="predicted"/>
<dbReference type="CDD" id="cd06173">
    <property type="entry name" value="MFS_MefA_like"/>
    <property type="match status" value="1"/>
</dbReference>
<comment type="subcellular location">
    <subcellularLocation>
        <location evidence="1">Cell membrane</location>
        <topology evidence="1">Multi-pass membrane protein</topology>
    </subcellularLocation>
</comment>
<feature type="transmembrane region" description="Helical" evidence="8">
    <location>
        <begin position="161"/>
        <end position="193"/>
    </location>
</feature>
<evidence type="ECO:0000256" key="3">
    <source>
        <dbReference type="ARBA" id="ARBA00022475"/>
    </source>
</evidence>
<evidence type="ECO:0000313" key="11">
    <source>
        <dbReference type="Proteomes" id="UP000093918"/>
    </source>
</evidence>
<protein>
    <submittedName>
        <fullName evidence="10">MFS transporter</fullName>
    </submittedName>
</protein>
<gene>
    <name evidence="10" type="ORF">A9Z40_04555</name>
</gene>
<keyword evidence="6 8" id="KW-0472">Membrane</keyword>
<dbReference type="PANTHER" id="PTHR23513">
    <property type="entry name" value="INTEGRAL MEMBRANE EFFLUX PROTEIN-RELATED"/>
    <property type="match status" value="1"/>
</dbReference>
<keyword evidence="5 8" id="KW-1133">Transmembrane helix</keyword>
<sequence>MSSAMFRSFSVFNYRVWFFGALVSNVGAWMQATALSWVVLTGLTDNDAGAMGVTMALQFAPPLLLVGVTGWVADRFDRRRLLVVTQSSLMLVGLIIGTLLLTGVMTLPLMYVFAFTLGMISAFDNPARQAFVSDIVAREIAANAVALNAASFNGARMIGPAAAGIVIVAVGTGWVFFINAATFLAMIVALFLIRPGELIPRVTSPGAARLADGFRYVRGRPDLMVTFAMVFLLGAFGMNFPIFASTMAIEFGRDADGYGLLSSILAIGSLAGALMAARRERARIRVVILGAGLFAVAAAVSAFMPDYWLYAVTLMFTGFAVVTTLTTANGYVQTTTDPALRGRVLALYMAILMGGTPIGAPIVGWVADQFGPRAAIGLGAVAALVAFGVGVTWMLVSGRVHRSSSRRFALSLDETRPISVVAPEEFSDEVAGTTPIPLPDAAAERPRRTR</sequence>
<name>A0ABX2WI10_9MICO</name>
<reference evidence="11" key="1">
    <citation type="submission" date="2016-06" db="EMBL/GenBank/DDBJ databases">
        <title>Genome sequencing of cellulolytic organisms.</title>
        <authorList>
            <person name="Bohra V."/>
            <person name="Dafale N.A."/>
            <person name="Purohit H.J."/>
        </authorList>
    </citation>
    <scope>NUCLEOTIDE SEQUENCE [LARGE SCALE GENOMIC DNA]</scope>
    <source>
        <strain evidence="11">ND21</strain>
    </source>
</reference>
<dbReference type="SUPFAM" id="SSF103473">
    <property type="entry name" value="MFS general substrate transporter"/>
    <property type="match status" value="1"/>
</dbReference>
<accession>A0ABX2WI10</accession>
<feature type="transmembrane region" description="Helical" evidence="8">
    <location>
        <begin position="257"/>
        <end position="277"/>
    </location>
</feature>